<dbReference type="AlphaFoldDB" id="A0A916UBA7"/>
<organism evidence="2 3">
    <name type="scientific">Undibacterium terreum</name>
    <dbReference type="NCBI Taxonomy" id="1224302"/>
    <lineage>
        <taxon>Bacteria</taxon>
        <taxon>Pseudomonadati</taxon>
        <taxon>Pseudomonadota</taxon>
        <taxon>Betaproteobacteria</taxon>
        <taxon>Burkholderiales</taxon>
        <taxon>Oxalobacteraceae</taxon>
        <taxon>Undibacterium</taxon>
    </lineage>
</organism>
<sequence>MGPDYTKYNVEQLQQARRSIDAALFPERVKEIEERLATLAQEQASQTPAMPADSGIDRSSDFPILWNVGRVLVIIGVIDIAAMIYCIANGVSYASSLNIFALIAGIFLLRGSLRAASIVRWWIIFALPAMVVFSIVSPLSQPLGLTLVQMRLAPASYFGQLSLSIAVCALMFWVIRQLGRPPVLAARLASGRPQRDIRIPLALGTVIAIGGAGLVVMLLGGQSAAHASSLVAEQMGAHYRYYTNSISIVRNSDGTQISASVIAWNEKEVINVPVQWSE</sequence>
<reference evidence="2" key="2">
    <citation type="submission" date="2020-09" db="EMBL/GenBank/DDBJ databases">
        <authorList>
            <person name="Sun Q."/>
            <person name="Zhou Y."/>
        </authorList>
    </citation>
    <scope>NUCLEOTIDE SEQUENCE</scope>
    <source>
        <strain evidence="2">CGMCC 1.10998</strain>
    </source>
</reference>
<name>A0A916UBA7_9BURK</name>
<keyword evidence="1" id="KW-1133">Transmembrane helix</keyword>
<keyword evidence="3" id="KW-1185">Reference proteome</keyword>
<proteinExistence type="predicted"/>
<feature type="transmembrane region" description="Helical" evidence="1">
    <location>
        <begin position="64"/>
        <end position="85"/>
    </location>
</feature>
<feature type="transmembrane region" description="Helical" evidence="1">
    <location>
        <begin position="157"/>
        <end position="176"/>
    </location>
</feature>
<protein>
    <submittedName>
        <fullName evidence="2">Uncharacterized protein</fullName>
    </submittedName>
</protein>
<evidence type="ECO:0000256" key="1">
    <source>
        <dbReference type="SAM" id="Phobius"/>
    </source>
</evidence>
<feature type="transmembrane region" description="Helical" evidence="1">
    <location>
        <begin position="91"/>
        <end position="109"/>
    </location>
</feature>
<evidence type="ECO:0000313" key="2">
    <source>
        <dbReference type="EMBL" id="GGC66018.1"/>
    </source>
</evidence>
<feature type="transmembrane region" description="Helical" evidence="1">
    <location>
        <begin position="197"/>
        <end position="220"/>
    </location>
</feature>
<dbReference type="Proteomes" id="UP000637423">
    <property type="component" value="Unassembled WGS sequence"/>
</dbReference>
<accession>A0A916UBA7</accession>
<feature type="transmembrane region" description="Helical" evidence="1">
    <location>
        <begin position="121"/>
        <end position="137"/>
    </location>
</feature>
<reference evidence="2" key="1">
    <citation type="journal article" date="2014" name="Int. J. Syst. Evol. Microbiol.">
        <title>Complete genome sequence of Corynebacterium casei LMG S-19264T (=DSM 44701T), isolated from a smear-ripened cheese.</title>
        <authorList>
            <consortium name="US DOE Joint Genome Institute (JGI-PGF)"/>
            <person name="Walter F."/>
            <person name="Albersmeier A."/>
            <person name="Kalinowski J."/>
            <person name="Ruckert C."/>
        </authorList>
    </citation>
    <scope>NUCLEOTIDE SEQUENCE</scope>
    <source>
        <strain evidence="2">CGMCC 1.10998</strain>
    </source>
</reference>
<keyword evidence="1" id="KW-0812">Transmembrane</keyword>
<keyword evidence="1" id="KW-0472">Membrane</keyword>
<dbReference type="EMBL" id="BMED01000001">
    <property type="protein sequence ID" value="GGC66018.1"/>
    <property type="molecule type" value="Genomic_DNA"/>
</dbReference>
<dbReference type="RefSeq" id="WP_188564950.1">
    <property type="nucleotide sequence ID" value="NZ_BMED01000001.1"/>
</dbReference>
<comment type="caution">
    <text evidence="2">The sequence shown here is derived from an EMBL/GenBank/DDBJ whole genome shotgun (WGS) entry which is preliminary data.</text>
</comment>
<gene>
    <name evidence="2" type="ORF">GCM10011396_11240</name>
</gene>
<evidence type="ECO:0000313" key="3">
    <source>
        <dbReference type="Proteomes" id="UP000637423"/>
    </source>
</evidence>